<dbReference type="GeneID" id="95764708"/>
<proteinExistence type="predicted"/>
<dbReference type="Proteomes" id="UP001144397">
    <property type="component" value="Unassembled WGS sequence"/>
</dbReference>
<evidence type="ECO:0000313" key="1">
    <source>
        <dbReference type="EMBL" id="GLI24260.1"/>
    </source>
</evidence>
<evidence type="ECO:0000313" key="4">
    <source>
        <dbReference type="Proteomes" id="UP001245370"/>
    </source>
</evidence>
<evidence type="ECO:0000313" key="2">
    <source>
        <dbReference type="EMBL" id="MDR6335771.1"/>
    </source>
</evidence>
<reference evidence="2 4" key="2">
    <citation type="submission" date="2023-07" db="EMBL/GenBank/DDBJ databases">
        <title>Genomic Encyclopedia of Type Strains, Phase IV (KMG-IV): sequencing the most valuable type-strain genomes for metagenomic binning, comparative biology and taxonomic classification.</title>
        <authorList>
            <person name="Goeker M."/>
        </authorList>
    </citation>
    <scope>NUCLEOTIDE SEQUENCE [LARGE SCALE GENOMIC DNA]</scope>
    <source>
        <strain evidence="2 4">DSM 338</strain>
    </source>
</reference>
<accession>A0A9W6CR62</accession>
<reference evidence="1" key="1">
    <citation type="submission" date="2022-12" db="EMBL/GenBank/DDBJ databases">
        <title>Reference genome sequencing for broad-spectrum identification of bacterial and archaeal isolates by mass spectrometry.</title>
        <authorList>
            <person name="Sekiguchi Y."/>
            <person name="Tourlousse D.M."/>
        </authorList>
    </citation>
    <scope>NUCLEOTIDE SEQUENCE</scope>
    <source>
        <strain evidence="1">301</strain>
    </source>
</reference>
<keyword evidence="4" id="KW-1185">Reference proteome</keyword>
<name>A0A9W6CR62_XANFL</name>
<protein>
    <submittedName>
        <fullName evidence="1">Uncharacterized protein</fullName>
    </submittedName>
</protein>
<evidence type="ECO:0000313" key="3">
    <source>
        <dbReference type="Proteomes" id="UP001144397"/>
    </source>
</evidence>
<dbReference type="EMBL" id="JAVDPY010000009">
    <property type="protein sequence ID" value="MDR6335771.1"/>
    <property type="molecule type" value="Genomic_DNA"/>
</dbReference>
<sequence length="145" mass="16633">MTAHVTEPAEALDEMRENGAEPSAACVGIFWFVMRGGRPELASCKTPWEEAEDYGDFKTEPMAHYEFWPTLQRRLKMIGEYEDWPRGRVVYNVRDDRFTVYIDRQLAGAPFKAHLLAHFALPADKTTFAFDAHYSGAKFKVKGRP</sequence>
<dbReference type="AlphaFoldDB" id="A0A9W6CR62"/>
<gene>
    <name evidence="2" type="ORF">GGQ86_004269</name>
    <name evidence="1" type="ORF">XFLAVUS301_39340</name>
</gene>
<dbReference type="Proteomes" id="UP001245370">
    <property type="component" value="Unassembled WGS sequence"/>
</dbReference>
<dbReference type="RefSeq" id="WP_281809055.1">
    <property type="nucleotide sequence ID" value="NZ_BSDO01000007.1"/>
</dbReference>
<organism evidence="1 3">
    <name type="scientific">Xanthobacter flavus</name>
    <dbReference type="NCBI Taxonomy" id="281"/>
    <lineage>
        <taxon>Bacteria</taxon>
        <taxon>Pseudomonadati</taxon>
        <taxon>Pseudomonadota</taxon>
        <taxon>Alphaproteobacteria</taxon>
        <taxon>Hyphomicrobiales</taxon>
        <taxon>Xanthobacteraceae</taxon>
        <taxon>Xanthobacter</taxon>
    </lineage>
</organism>
<dbReference type="EMBL" id="BSDO01000007">
    <property type="protein sequence ID" value="GLI24260.1"/>
    <property type="molecule type" value="Genomic_DNA"/>
</dbReference>
<comment type="caution">
    <text evidence="1">The sequence shown here is derived from an EMBL/GenBank/DDBJ whole genome shotgun (WGS) entry which is preliminary data.</text>
</comment>